<accession>A0A0H5RKQ2</accession>
<sequence>QPSANLISELVLSVLGVPMISWHRSSIKRYRVMFALITFVMTLTCSVCANMSAPRTLIVIDGPQSNFAGFMEGLRRDLHHNISVIDKSVPLIDFGERVYDNVALLGTIDGVFSTQNLLDFVDLGGNLLVANSDPGKTTRNLSSKCGFTFDSERSAVIDDDNSLDSFRKIYGVDCANNGGINIKNSSIAYRGIGQVQSLMSSTEKSFAFLPGDVSTYSIAADGSIISAGQELVLISAFQAGNNARILVSGSSDMFTDQFFAIKSCENRRFALEAAAWTFGQKGILRASNIHHHRIDHADDHTPPKQYTVNDTVVYHVDIEEFDGFSNRWKPFIAKKNDMQLEFVMMSPYIRVPLKSSKSGHYSSTFTVPDVYGVFKFKVEYDRLGLSKLVLSTTVPVHPKRHDEFERFIVSAFPYYVSEFTMIISFLLFSVVYLHHTDNECNRAVST</sequence>
<dbReference type="EMBL" id="HACM01008852">
    <property type="protein sequence ID" value="CRZ09294.1"/>
    <property type="molecule type" value="Transcribed_RNA"/>
</dbReference>
<evidence type="ECO:0000256" key="5">
    <source>
        <dbReference type="ARBA" id="ARBA00022824"/>
    </source>
</evidence>
<evidence type="ECO:0000256" key="2">
    <source>
        <dbReference type="ARBA" id="ARBA00004922"/>
    </source>
</evidence>
<organism evidence="11">
    <name type="scientific">Spongospora subterranea</name>
    <dbReference type="NCBI Taxonomy" id="70186"/>
    <lineage>
        <taxon>Eukaryota</taxon>
        <taxon>Sar</taxon>
        <taxon>Rhizaria</taxon>
        <taxon>Endomyxa</taxon>
        <taxon>Phytomyxea</taxon>
        <taxon>Plasmodiophorida</taxon>
        <taxon>Plasmodiophoridae</taxon>
        <taxon>Spongospora</taxon>
    </lineage>
</organism>
<evidence type="ECO:0000256" key="8">
    <source>
        <dbReference type="RuleBase" id="RU361142"/>
    </source>
</evidence>
<keyword evidence="6 8" id="KW-1133">Transmembrane helix</keyword>
<evidence type="ECO:0000256" key="7">
    <source>
        <dbReference type="ARBA" id="ARBA00023136"/>
    </source>
</evidence>
<dbReference type="GO" id="GO:0008250">
    <property type="term" value="C:oligosaccharyltransferase complex"/>
    <property type="evidence" value="ECO:0007669"/>
    <property type="project" value="TreeGrafter"/>
</dbReference>
<comment type="function">
    <text evidence="8">Subunit of the oligosaccharyl transferase (OST) complex that catalyzes the initial transfer of a defined glycan (Glc(3)Man(9)GlcNAc(2) in eukaryotes) from the lipid carrier dolichol-pyrophosphate to an asparagine residue within an Asn-X-Ser/Thr consensus motif in nascent polypeptide chains, the first step in protein N-glycosylation. N-glycosylation occurs cotranslationally and the complex associates with the Sec61 complex at the channel-forming translocon complex that mediates protein translocation across the endoplasmic reticulum (ER).</text>
</comment>
<comment type="caution">
    <text evidence="8">Lacks conserved residue(s) required for the propagation of feature annotation.</text>
</comment>
<proteinExistence type="inferred from homology"/>
<comment type="similarity">
    <text evidence="3 8">Belongs to the DDOST 48 kDa subunit family.</text>
</comment>
<feature type="transmembrane region" description="Helical" evidence="8">
    <location>
        <begin position="412"/>
        <end position="433"/>
    </location>
</feature>
<comment type="subcellular location">
    <subcellularLocation>
        <location evidence="8">Endoplasmic reticulum membrane</location>
        <topology evidence="8">Single-pass type I membrane protein</topology>
    </subcellularLocation>
    <subcellularLocation>
        <location evidence="1">Membrane</location>
        <topology evidence="1">Single-pass type I membrane protein</topology>
    </subcellularLocation>
</comment>
<dbReference type="PANTHER" id="PTHR10830">
    <property type="entry name" value="DOLICHYL-DIPHOSPHOOLIGOSACCHARIDE--PROTEIN GLYCOSYLTRANSFERASE 48 KDA SUBUNIT"/>
    <property type="match status" value="1"/>
</dbReference>
<feature type="domain" description="OST48 N-terminal" evidence="9">
    <location>
        <begin position="55"/>
        <end position="277"/>
    </location>
</feature>
<dbReference type="AlphaFoldDB" id="A0A0H5RKQ2"/>
<dbReference type="Pfam" id="PF23358">
    <property type="entry name" value="OST48_MD"/>
    <property type="match status" value="1"/>
</dbReference>
<feature type="non-terminal residue" evidence="11">
    <location>
        <position position="1"/>
    </location>
</feature>
<name>A0A0H5RKQ2_9EUKA</name>
<comment type="pathway">
    <text evidence="2 8">Protein modification; protein glycosylation.</text>
</comment>
<dbReference type="InterPro" id="IPR055459">
    <property type="entry name" value="OST48_MD"/>
</dbReference>
<evidence type="ECO:0000256" key="3">
    <source>
        <dbReference type="ARBA" id="ARBA00008743"/>
    </source>
</evidence>
<keyword evidence="7 8" id="KW-0472">Membrane</keyword>
<dbReference type="GO" id="GO:0018279">
    <property type="term" value="P:protein N-linked glycosylation via asparagine"/>
    <property type="evidence" value="ECO:0007669"/>
    <property type="project" value="UniProtKB-UniRule"/>
</dbReference>
<evidence type="ECO:0000313" key="11">
    <source>
        <dbReference type="EMBL" id="CRZ09294.1"/>
    </source>
</evidence>
<evidence type="ECO:0000256" key="4">
    <source>
        <dbReference type="ARBA" id="ARBA00022692"/>
    </source>
</evidence>
<dbReference type="Pfam" id="PF03345">
    <property type="entry name" value="OST48_N"/>
    <property type="match status" value="1"/>
</dbReference>
<evidence type="ECO:0000256" key="6">
    <source>
        <dbReference type="ARBA" id="ARBA00022989"/>
    </source>
</evidence>
<evidence type="ECO:0000256" key="1">
    <source>
        <dbReference type="ARBA" id="ARBA00004479"/>
    </source>
</evidence>
<reference evidence="11" key="1">
    <citation type="submission" date="2015-04" db="EMBL/GenBank/DDBJ databases">
        <title>The genome sequence of the plant pathogenic Rhizarian Plasmodiophora brassicae reveals insights in its biotrophic life cycle and the origin of chitin synthesis.</title>
        <authorList>
            <person name="Schwelm A."/>
            <person name="Fogelqvist J."/>
            <person name="Knaust A."/>
            <person name="Julke S."/>
            <person name="Lilja T."/>
            <person name="Dhandapani V."/>
            <person name="Bonilla-Rosso G."/>
            <person name="Karlsson M."/>
            <person name="Shevchenko A."/>
            <person name="Choi S.R."/>
            <person name="Kim H.G."/>
            <person name="Park J.Y."/>
            <person name="Lim Y.P."/>
            <person name="Ludwig-Muller J."/>
            <person name="Dixelius C."/>
        </authorList>
    </citation>
    <scope>NUCLEOTIDE SEQUENCE</scope>
    <source>
        <tissue evidence="11">Potato root galls</tissue>
    </source>
</reference>
<keyword evidence="5 8" id="KW-0256">Endoplasmic reticulum</keyword>
<evidence type="ECO:0000259" key="9">
    <source>
        <dbReference type="Pfam" id="PF03345"/>
    </source>
</evidence>
<protein>
    <recommendedName>
        <fullName evidence="8">Dolichyl-diphosphooligosaccharide--protein glycosyltransferase 48 kDa subunit</fullName>
        <shortName evidence="8">Oligosaccharyl transferase 48 kDa subunit</shortName>
    </recommendedName>
</protein>
<feature type="transmembrane region" description="Helical" evidence="8">
    <location>
        <begin position="34"/>
        <end position="53"/>
    </location>
</feature>
<comment type="subunit">
    <text evidence="8">Component of the oligosaccharyltransferase (OST) complex.</text>
</comment>
<evidence type="ECO:0000259" key="10">
    <source>
        <dbReference type="Pfam" id="PF23358"/>
    </source>
</evidence>
<keyword evidence="4 8" id="KW-0812">Transmembrane</keyword>
<dbReference type="PANTHER" id="PTHR10830:SF0">
    <property type="entry name" value="DOLICHYL-DIPHOSPHOOLIGOSACCHARIDE--PROTEIN GLYCOSYLTRANSFERASE 48 KDA SUBUNIT"/>
    <property type="match status" value="1"/>
</dbReference>
<dbReference type="UniPathway" id="UPA00378"/>
<feature type="domain" description="OST48 middle" evidence="10">
    <location>
        <begin position="296"/>
        <end position="435"/>
    </location>
</feature>
<dbReference type="InterPro" id="IPR005013">
    <property type="entry name" value="DDOST_48_kDa_subunit"/>
</dbReference>
<dbReference type="InterPro" id="IPR055457">
    <property type="entry name" value="OST48_N"/>
</dbReference>